<accession>A0A8I1W9I8</accession>
<dbReference type="PANTHER" id="PTHR33121">
    <property type="entry name" value="CYCLIC DI-GMP PHOSPHODIESTERASE PDEF"/>
    <property type="match status" value="1"/>
</dbReference>
<dbReference type="PROSITE" id="PS50883">
    <property type="entry name" value="EAL"/>
    <property type="match status" value="1"/>
</dbReference>
<dbReference type="InterPro" id="IPR035919">
    <property type="entry name" value="EAL_sf"/>
</dbReference>
<name>A0A8I1W9I8_PLESH</name>
<dbReference type="Gene3D" id="3.20.20.450">
    <property type="entry name" value="EAL domain"/>
    <property type="match status" value="1"/>
</dbReference>
<evidence type="ECO:0000259" key="1">
    <source>
        <dbReference type="PROSITE" id="PS50883"/>
    </source>
</evidence>
<dbReference type="EMBL" id="JAFNAA010000007">
    <property type="protein sequence ID" value="MBO1108229.1"/>
    <property type="molecule type" value="Genomic_DNA"/>
</dbReference>
<dbReference type="CDD" id="cd01948">
    <property type="entry name" value="EAL"/>
    <property type="match status" value="1"/>
</dbReference>
<dbReference type="InterPro" id="IPR000160">
    <property type="entry name" value="GGDEF_dom"/>
</dbReference>
<dbReference type="GO" id="GO:0071111">
    <property type="term" value="F:cyclic-guanylate-specific phosphodiesterase activity"/>
    <property type="evidence" value="ECO:0007669"/>
    <property type="project" value="InterPro"/>
</dbReference>
<dbReference type="Pfam" id="PF00563">
    <property type="entry name" value="EAL"/>
    <property type="match status" value="1"/>
</dbReference>
<protein>
    <submittedName>
        <fullName evidence="2">GGDEF domain-containing protein</fullName>
    </submittedName>
</protein>
<dbReference type="InterPro" id="IPR043128">
    <property type="entry name" value="Rev_trsase/Diguanyl_cyclase"/>
</dbReference>
<comment type="caution">
    <text evidence="2">The sequence shown here is derived from an EMBL/GenBank/DDBJ whole genome shotgun (WGS) entry which is preliminary data.</text>
</comment>
<evidence type="ECO:0000313" key="3">
    <source>
        <dbReference type="Proteomes" id="UP000664658"/>
    </source>
</evidence>
<evidence type="ECO:0000313" key="2">
    <source>
        <dbReference type="EMBL" id="MBO1108229.1"/>
    </source>
</evidence>
<dbReference type="SUPFAM" id="SSF141868">
    <property type="entry name" value="EAL domain-like"/>
    <property type="match status" value="1"/>
</dbReference>
<dbReference type="Proteomes" id="UP000664658">
    <property type="component" value="Unassembled WGS sequence"/>
</dbReference>
<dbReference type="Pfam" id="PF00990">
    <property type="entry name" value="GGDEF"/>
    <property type="match status" value="1"/>
</dbReference>
<dbReference type="SMART" id="SM00052">
    <property type="entry name" value="EAL"/>
    <property type="match status" value="1"/>
</dbReference>
<dbReference type="InterPro" id="IPR050706">
    <property type="entry name" value="Cyclic-di-GMP_PDE-like"/>
</dbReference>
<organism evidence="2 3">
    <name type="scientific">Plesiomonas shigelloides</name>
    <name type="common">Aeromonas shigelloides</name>
    <dbReference type="NCBI Taxonomy" id="703"/>
    <lineage>
        <taxon>Bacteria</taxon>
        <taxon>Pseudomonadati</taxon>
        <taxon>Pseudomonadota</taxon>
        <taxon>Gammaproteobacteria</taxon>
        <taxon>Enterobacterales</taxon>
        <taxon>Enterobacteriaceae</taxon>
        <taxon>Plesiomonas</taxon>
    </lineage>
</organism>
<feature type="domain" description="EAL" evidence="1">
    <location>
        <begin position="217"/>
        <end position="465"/>
    </location>
</feature>
<dbReference type="SUPFAM" id="SSF55073">
    <property type="entry name" value="Nucleotide cyclase"/>
    <property type="match status" value="1"/>
</dbReference>
<sequence>MQNQKNASERLIKLEQSLNMAASAGEIPEAKLAAKYAQGWRQEKTELEHRLDLIAKDVNRDPLTGLPNRASFIHQLSLLPENGAKHWLALIHATPLTELNQRGGSKLGDLFIQEIAEQLTLHGLPLGQLYRFEGAMFAWVASAHQIEQPERLAERCAQALEQLAQRHQITRAANIEFISFYGNQWGAALTQAEESLRIVSSLPHRCWQVDHTEQPQVDDWFSELDQQIANADVEFNIQTTLSVNDSMPKYHELFSRFTFSKGAMSTDKVIAMAEYHGRMAQLDMMLLTKITSILQGFKGDGVLAVNLGFHTINEPQFLHWLTQYLEKNPAVTPHLVMEIQTEAIQTYPDNAGKLITLLHQHGVRVCLCHFGQQLDGLALLSRYKPSFVKLDPRYTRDIEANKSLQQVLRLFIDTLHRLGTKIIAENVEKQEDKTMLAHLRVDAIQGYIVAKPKPVQDSELLRMVS</sequence>
<dbReference type="InterPro" id="IPR029787">
    <property type="entry name" value="Nucleotide_cyclase"/>
</dbReference>
<dbReference type="PANTHER" id="PTHR33121:SF79">
    <property type="entry name" value="CYCLIC DI-GMP PHOSPHODIESTERASE PDED-RELATED"/>
    <property type="match status" value="1"/>
</dbReference>
<dbReference type="AlphaFoldDB" id="A0A8I1W9I8"/>
<dbReference type="RefSeq" id="WP_207542018.1">
    <property type="nucleotide sequence ID" value="NZ_JAFNAA010000007.1"/>
</dbReference>
<dbReference type="InterPro" id="IPR001633">
    <property type="entry name" value="EAL_dom"/>
</dbReference>
<dbReference type="SMART" id="SM00267">
    <property type="entry name" value="GGDEF"/>
    <property type="match status" value="1"/>
</dbReference>
<proteinExistence type="predicted"/>
<reference evidence="2" key="1">
    <citation type="submission" date="2021-03" db="EMBL/GenBank/DDBJ databases">
        <title>Plesiomonas shigelloides zfcc0051, isolated from zebrafish feces.</title>
        <authorList>
            <person name="Vanderhoek Z."/>
            <person name="Gaulke C."/>
        </authorList>
    </citation>
    <scope>NUCLEOTIDE SEQUENCE</scope>
    <source>
        <strain evidence="2">Zfcc0051</strain>
    </source>
</reference>
<dbReference type="Gene3D" id="3.30.70.270">
    <property type="match status" value="1"/>
</dbReference>
<gene>
    <name evidence="2" type="ORF">J2R62_08335</name>
</gene>